<dbReference type="PANTHER" id="PTHR35936">
    <property type="entry name" value="MEMBRANE-BOUND LYTIC MUREIN TRANSGLYCOSYLASE F"/>
    <property type="match status" value="1"/>
</dbReference>
<dbReference type="Pfam" id="PF00497">
    <property type="entry name" value="SBP_bac_3"/>
    <property type="match status" value="1"/>
</dbReference>
<evidence type="ECO:0000256" key="2">
    <source>
        <dbReference type="SAM" id="SignalP"/>
    </source>
</evidence>
<reference evidence="4 5" key="1">
    <citation type="submission" date="2015-09" db="EMBL/GenBank/DDBJ databases">
        <authorList>
            <person name="Jackson K.R."/>
            <person name="Lunt B.L."/>
            <person name="Fisher J.N.B."/>
            <person name="Gardner A.V."/>
            <person name="Bailey M.E."/>
            <person name="Deus L.M."/>
            <person name="Earl A.S."/>
            <person name="Gibby P.D."/>
            <person name="Hartmann K.A."/>
            <person name="Liu J.E."/>
            <person name="Manci A.M."/>
            <person name="Nielsen D.A."/>
            <person name="Solomon M.B."/>
            <person name="Breakwell D.P."/>
            <person name="Burnett S.H."/>
            <person name="Grose J.H."/>
        </authorList>
    </citation>
    <scope>NUCLEOTIDE SEQUENCE [LARGE SCALE GENOMIC DNA]</scope>
    <source>
        <strain evidence="4 5">16</strain>
    </source>
</reference>
<keyword evidence="5" id="KW-1185">Reference proteome</keyword>
<dbReference type="AlphaFoldDB" id="A0A0P6VIJ5"/>
<reference evidence="4 5" key="2">
    <citation type="submission" date="2015-10" db="EMBL/GenBank/DDBJ databases">
        <title>Draft Genome Sequence of Prosthecomicrobium hirschii ATCC 27832.</title>
        <authorList>
            <person name="Daniel J."/>
            <person name="Givan S.A."/>
            <person name="Brun Y.V."/>
            <person name="Brown P.J."/>
        </authorList>
    </citation>
    <scope>NUCLEOTIDE SEQUENCE [LARGE SCALE GENOMIC DNA]</scope>
    <source>
        <strain evidence="4 5">16</strain>
    </source>
</reference>
<protein>
    <recommendedName>
        <fullName evidence="3">Solute-binding protein family 3/N-terminal domain-containing protein</fullName>
    </recommendedName>
</protein>
<feature type="domain" description="Solute-binding protein family 3/N-terminal" evidence="3">
    <location>
        <begin position="49"/>
        <end position="274"/>
    </location>
</feature>
<name>A0A0P6VIJ5_9HYPH</name>
<proteinExistence type="predicted"/>
<gene>
    <name evidence="4" type="ORF">ABB55_06590</name>
</gene>
<dbReference type="Gene3D" id="3.40.190.10">
    <property type="entry name" value="Periplasmic binding protein-like II"/>
    <property type="match status" value="2"/>
</dbReference>
<accession>A0A0P6VIJ5</accession>
<dbReference type="EMBL" id="LJYW01000001">
    <property type="protein sequence ID" value="KPL51934.1"/>
    <property type="molecule type" value="Genomic_DNA"/>
</dbReference>
<dbReference type="RefSeq" id="WP_054358097.1">
    <property type="nucleotide sequence ID" value="NZ_JAPCYQ010000001.1"/>
</dbReference>
<dbReference type="InterPro" id="IPR001638">
    <property type="entry name" value="Solute-binding_3/MltF_N"/>
</dbReference>
<feature type="signal peptide" evidence="2">
    <location>
        <begin position="1"/>
        <end position="28"/>
    </location>
</feature>
<evidence type="ECO:0000259" key="3">
    <source>
        <dbReference type="SMART" id="SM00062"/>
    </source>
</evidence>
<dbReference type="STRING" id="665126.ABB55_06590"/>
<organism evidence="4 5">
    <name type="scientific">Prosthecodimorpha hirschii</name>
    <dbReference type="NCBI Taxonomy" id="665126"/>
    <lineage>
        <taxon>Bacteria</taxon>
        <taxon>Pseudomonadati</taxon>
        <taxon>Pseudomonadota</taxon>
        <taxon>Alphaproteobacteria</taxon>
        <taxon>Hyphomicrobiales</taxon>
        <taxon>Ancalomicrobiaceae</taxon>
        <taxon>Prosthecodimorpha</taxon>
    </lineage>
</organism>
<feature type="chain" id="PRO_5006131559" description="Solute-binding protein family 3/N-terminal domain-containing protein" evidence="2">
    <location>
        <begin position="29"/>
        <end position="274"/>
    </location>
</feature>
<dbReference type="SUPFAM" id="SSF53850">
    <property type="entry name" value="Periplasmic binding protein-like II"/>
    <property type="match status" value="1"/>
</dbReference>
<dbReference type="Proteomes" id="UP000048984">
    <property type="component" value="Unassembled WGS sequence"/>
</dbReference>
<sequence length="274" mass="29414">MKRRDLAKSLVLAGAAAALAPAAVQAQAAPPPPMPTGNNRLAEVLKRGSLRVGTTGDFNPMSFRDPGSNTYTGFDIEAMTLFAKDLGVTVEWVQTDWATLVAGIAANRYDIFSGASVAMGRARVAAFSLPYLEAGTVPLAKKANAGRFATWESINTEGVRVAVSLGTVFHDQAKAHFPKATIAAVQTPATGYQEVLADRADVTITSNVEASTLIKRFDQLAILVKGAEMRNRRPFAYVVPQDDVTWLNTVNTWVSLKRIEGYFAALESKWLPAG</sequence>
<comment type="caution">
    <text evidence="4">The sequence shown here is derived from an EMBL/GenBank/DDBJ whole genome shotgun (WGS) entry which is preliminary data.</text>
</comment>
<keyword evidence="1 2" id="KW-0732">Signal</keyword>
<dbReference type="PANTHER" id="PTHR35936:SF19">
    <property type="entry name" value="AMINO-ACID-BINDING PROTEIN YXEM-RELATED"/>
    <property type="match status" value="1"/>
</dbReference>
<dbReference type="SMART" id="SM00062">
    <property type="entry name" value="PBPb"/>
    <property type="match status" value="1"/>
</dbReference>
<evidence type="ECO:0000256" key="1">
    <source>
        <dbReference type="ARBA" id="ARBA00022729"/>
    </source>
</evidence>
<evidence type="ECO:0000313" key="4">
    <source>
        <dbReference type="EMBL" id="KPL51934.1"/>
    </source>
</evidence>
<evidence type="ECO:0000313" key="5">
    <source>
        <dbReference type="Proteomes" id="UP000048984"/>
    </source>
</evidence>